<accession>A0ABN8R9N4</accession>
<evidence type="ECO:0000313" key="2">
    <source>
        <dbReference type="EMBL" id="CAH3176090.1"/>
    </source>
</evidence>
<protein>
    <submittedName>
        <fullName evidence="2">Uncharacterized protein</fullName>
    </submittedName>
</protein>
<organism evidence="2 3">
    <name type="scientific">Porites lobata</name>
    <dbReference type="NCBI Taxonomy" id="104759"/>
    <lineage>
        <taxon>Eukaryota</taxon>
        <taxon>Metazoa</taxon>
        <taxon>Cnidaria</taxon>
        <taxon>Anthozoa</taxon>
        <taxon>Hexacorallia</taxon>
        <taxon>Scleractinia</taxon>
        <taxon>Fungiina</taxon>
        <taxon>Poritidae</taxon>
        <taxon>Porites</taxon>
    </lineage>
</organism>
<keyword evidence="3" id="KW-1185">Reference proteome</keyword>
<feature type="compositionally biased region" description="Low complexity" evidence="1">
    <location>
        <begin position="54"/>
        <end position="66"/>
    </location>
</feature>
<reference evidence="2 3" key="1">
    <citation type="submission" date="2022-05" db="EMBL/GenBank/DDBJ databases">
        <authorList>
            <consortium name="Genoscope - CEA"/>
            <person name="William W."/>
        </authorList>
    </citation>
    <scope>NUCLEOTIDE SEQUENCE [LARGE SCALE GENOMIC DNA]</scope>
</reference>
<proteinExistence type="predicted"/>
<feature type="region of interest" description="Disordered" evidence="1">
    <location>
        <begin position="41"/>
        <end position="72"/>
    </location>
</feature>
<sequence>MAAKSTRQSKSKTSSDFLLPEEIADLSALLEDQEAENYYKLAGAKPKKSKSKSSKSSTKVTSAASVDQSASHSVDDLIALETLRKENLAAELKLTEAKLELAKLSTSSSSATSPPVSPVQLEKIIAPSSSPVSPVEHFATLEQLRAKKKASTSLPNCYLFSAKGTVEYDKLDLAEFVSGFLEFCKEQPESRQQCLFRHLQLPQCR</sequence>
<dbReference type="Proteomes" id="UP001159405">
    <property type="component" value="Unassembled WGS sequence"/>
</dbReference>
<name>A0ABN8R9N4_9CNID</name>
<dbReference type="EMBL" id="CALNXK010000208">
    <property type="protein sequence ID" value="CAH3176090.1"/>
    <property type="molecule type" value="Genomic_DNA"/>
</dbReference>
<evidence type="ECO:0000256" key="1">
    <source>
        <dbReference type="SAM" id="MobiDB-lite"/>
    </source>
</evidence>
<evidence type="ECO:0000313" key="3">
    <source>
        <dbReference type="Proteomes" id="UP001159405"/>
    </source>
</evidence>
<comment type="caution">
    <text evidence="2">The sequence shown here is derived from an EMBL/GenBank/DDBJ whole genome shotgun (WGS) entry which is preliminary data.</text>
</comment>
<gene>
    <name evidence="2" type="ORF">PLOB_00017469</name>
</gene>